<dbReference type="GO" id="GO:0015036">
    <property type="term" value="F:disulfide oxidoreductase activity"/>
    <property type="evidence" value="ECO:0007669"/>
    <property type="project" value="InterPro"/>
</dbReference>
<dbReference type="RefSeq" id="XP_005762961.1">
    <property type="nucleotide sequence ID" value="XM_005762904.1"/>
</dbReference>
<evidence type="ECO:0000256" key="6">
    <source>
        <dbReference type="ARBA" id="ARBA00023284"/>
    </source>
</evidence>
<reference evidence="10" key="2">
    <citation type="submission" date="2024-10" db="UniProtKB">
        <authorList>
            <consortium name="EnsemblProtists"/>
        </authorList>
    </citation>
    <scope>IDENTIFICATION</scope>
</reference>
<dbReference type="RefSeq" id="XP_005792613.1">
    <property type="nucleotide sequence ID" value="XM_005792556.1"/>
</dbReference>
<evidence type="ECO:0000313" key="11">
    <source>
        <dbReference type="Proteomes" id="UP000013827"/>
    </source>
</evidence>
<keyword evidence="3 8" id="KW-0479">Metal-binding</keyword>
<dbReference type="EnsemblProtists" id="EOD10532">
    <property type="protein sequence ID" value="EOD10532"/>
    <property type="gene ID" value="EMIHUDRAFT_78687"/>
</dbReference>
<dbReference type="Proteomes" id="UP000013827">
    <property type="component" value="Unassembled WGS sequence"/>
</dbReference>
<feature type="binding site" evidence="8">
    <location>
        <position position="30"/>
    </location>
    <ligand>
        <name>[2Fe-2S] cluster</name>
        <dbReference type="ChEBI" id="CHEBI:190135"/>
        <note>ligand shared between dimeric partners</note>
    </ligand>
</feature>
<dbReference type="InterPro" id="IPR033658">
    <property type="entry name" value="GRX_PICOT-like"/>
</dbReference>
<dbReference type="AlphaFoldDB" id="A0A0D3IGZ7"/>
<dbReference type="KEGG" id="ehx:EMIHUDRAFT_78687"/>
<evidence type="ECO:0000259" key="9">
    <source>
        <dbReference type="Pfam" id="PF00462"/>
    </source>
</evidence>
<evidence type="ECO:0000313" key="10">
    <source>
        <dbReference type="EnsemblProtists" id="EOD10532"/>
    </source>
</evidence>
<sequence length="106" mass="11868">METTEDRIKAMVEGNKIFLFMKGSKLFPQCGFSNTAVQILNSYNVEYETFDVLADNAVRDGVKTYSNWPTIPQCYIEGEFVGGCDLLIEMYQSGELSEMVEKAAAS</sequence>
<dbReference type="PaxDb" id="2903-EOD10532"/>
<feature type="domain" description="Glutaredoxin" evidence="9">
    <location>
        <begin position="17"/>
        <end position="81"/>
    </location>
</feature>
<dbReference type="GO" id="GO:0046872">
    <property type="term" value="F:metal ion binding"/>
    <property type="evidence" value="ECO:0007669"/>
    <property type="project" value="UniProtKB-KW"/>
</dbReference>
<dbReference type="GeneID" id="17285455"/>
<dbReference type="GO" id="GO:0051537">
    <property type="term" value="F:2 iron, 2 sulfur cluster binding"/>
    <property type="evidence" value="ECO:0007669"/>
    <property type="project" value="UniProtKB-KW"/>
</dbReference>
<dbReference type="CDD" id="cd03028">
    <property type="entry name" value="GRX_PICOT_like"/>
    <property type="match status" value="1"/>
</dbReference>
<organism evidence="10 11">
    <name type="scientific">Emiliania huxleyi (strain CCMP1516)</name>
    <dbReference type="NCBI Taxonomy" id="280463"/>
    <lineage>
        <taxon>Eukaryota</taxon>
        <taxon>Haptista</taxon>
        <taxon>Haptophyta</taxon>
        <taxon>Prymnesiophyceae</taxon>
        <taxon>Isochrysidales</taxon>
        <taxon>Noelaerhabdaceae</taxon>
        <taxon>Emiliania</taxon>
    </lineage>
</organism>
<dbReference type="NCBIfam" id="TIGR00365">
    <property type="entry name" value="Grx4 family monothiol glutaredoxin"/>
    <property type="match status" value="1"/>
</dbReference>
<evidence type="ECO:0000256" key="8">
    <source>
        <dbReference type="PIRSR" id="PIRSR005894-2"/>
    </source>
</evidence>
<evidence type="ECO:0000256" key="2">
    <source>
        <dbReference type="ARBA" id="ARBA00022714"/>
    </source>
</evidence>
<dbReference type="OMA" id="DPFIREG"/>
<dbReference type="EnsemblProtists" id="EOD40184">
    <property type="protein sequence ID" value="EOD40184"/>
    <property type="gene ID" value="EMIHUDRAFT_69804"/>
</dbReference>
<reference evidence="11" key="1">
    <citation type="journal article" date="2013" name="Nature">
        <title>Pan genome of the phytoplankton Emiliania underpins its global distribution.</title>
        <authorList>
            <person name="Read B.A."/>
            <person name="Kegel J."/>
            <person name="Klute M.J."/>
            <person name="Kuo A."/>
            <person name="Lefebvre S.C."/>
            <person name="Maumus F."/>
            <person name="Mayer C."/>
            <person name="Miller J."/>
            <person name="Monier A."/>
            <person name="Salamov A."/>
            <person name="Young J."/>
            <person name="Aguilar M."/>
            <person name="Claverie J.M."/>
            <person name="Frickenhaus S."/>
            <person name="Gonzalez K."/>
            <person name="Herman E.K."/>
            <person name="Lin Y.C."/>
            <person name="Napier J."/>
            <person name="Ogata H."/>
            <person name="Sarno A.F."/>
            <person name="Shmutz J."/>
            <person name="Schroeder D."/>
            <person name="de Vargas C."/>
            <person name="Verret F."/>
            <person name="von Dassow P."/>
            <person name="Valentin K."/>
            <person name="Van de Peer Y."/>
            <person name="Wheeler G."/>
            <person name="Dacks J.B."/>
            <person name="Delwiche C.F."/>
            <person name="Dyhrman S.T."/>
            <person name="Glockner G."/>
            <person name="John U."/>
            <person name="Richards T."/>
            <person name="Worden A.Z."/>
            <person name="Zhang X."/>
            <person name="Grigoriev I.V."/>
            <person name="Allen A.E."/>
            <person name="Bidle K."/>
            <person name="Borodovsky M."/>
            <person name="Bowler C."/>
            <person name="Brownlee C."/>
            <person name="Cock J.M."/>
            <person name="Elias M."/>
            <person name="Gladyshev V.N."/>
            <person name="Groth M."/>
            <person name="Guda C."/>
            <person name="Hadaegh A."/>
            <person name="Iglesias-Rodriguez M.D."/>
            <person name="Jenkins J."/>
            <person name="Jones B.M."/>
            <person name="Lawson T."/>
            <person name="Leese F."/>
            <person name="Lindquist E."/>
            <person name="Lobanov A."/>
            <person name="Lomsadze A."/>
            <person name="Malik S.B."/>
            <person name="Marsh M.E."/>
            <person name="Mackinder L."/>
            <person name="Mock T."/>
            <person name="Mueller-Roeber B."/>
            <person name="Pagarete A."/>
            <person name="Parker M."/>
            <person name="Probert I."/>
            <person name="Quesneville H."/>
            <person name="Raines C."/>
            <person name="Rensing S.A."/>
            <person name="Riano-Pachon D.M."/>
            <person name="Richier S."/>
            <person name="Rokitta S."/>
            <person name="Shiraiwa Y."/>
            <person name="Soanes D.M."/>
            <person name="van der Giezen M."/>
            <person name="Wahlund T.M."/>
            <person name="Williams B."/>
            <person name="Wilson W."/>
            <person name="Wolfe G."/>
            <person name="Wurch L.L."/>
        </authorList>
    </citation>
    <scope>NUCLEOTIDE SEQUENCE</scope>
</reference>
<dbReference type="SUPFAM" id="SSF52833">
    <property type="entry name" value="Thioredoxin-like"/>
    <property type="match status" value="1"/>
</dbReference>
<evidence type="ECO:0000256" key="1">
    <source>
        <dbReference type="ARBA" id="ARBA00009630"/>
    </source>
</evidence>
<dbReference type="InterPro" id="IPR036249">
    <property type="entry name" value="Thioredoxin-like_sf"/>
</dbReference>
<dbReference type="GeneID" id="17256684"/>
<comment type="similarity">
    <text evidence="1 7">Belongs to the glutaredoxin family. Monothiol subfamily.</text>
</comment>
<keyword evidence="2 8" id="KW-0001">2Fe-2S</keyword>
<dbReference type="PIRSF" id="PIRSF005894">
    <property type="entry name" value="Monothiol_GRX"/>
    <property type="match status" value="1"/>
</dbReference>
<protein>
    <recommendedName>
        <fullName evidence="7">Glutaredoxin</fullName>
    </recommendedName>
</protein>
<dbReference type="PANTHER" id="PTHR10293">
    <property type="entry name" value="GLUTAREDOXIN FAMILY MEMBER"/>
    <property type="match status" value="1"/>
</dbReference>
<keyword evidence="4 8" id="KW-0408">Iron</keyword>
<proteinExistence type="inferred from homology"/>
<dbReference type="PANTHER" id="PTHR10293:SF16">
    <property type="entry name" value="GLUTAREDOXIN-RELATED PROTEIN 5, MITOCHONDRIAL"/>
    <property type="match status" value="1"/>
</dbReference>
<evidence type="ECO:0000256" key="5">
    <source>
        <dbReference type="ARBA" id="ARBA00023014"/>
    </source>
</evidence>
<dbReference type="InterPro" id="IPR002109">
    <property type="entry name" value="Glutaredoxin"/>
</dbReference>
<dbReference type="InterPro" id="IPR014434">
    <property type="entry name" value="Monothiol_GRX"/>
</dbReference>
<dbReference type="eggNOG" id="KOG0911">
    <property type="taxonomic scope" value="Eukaryota"/>
</dbReference>
<dbReference type="FunFam" id="3.40.30.10:FF:000005">
    <property type="entry name" value="Glutaredoxin 5"/>
    <property type="match status" value="1"/>
</dbReference>
<evidence type="ECO:0000256" key="3">
    <source>
        <dbReference type="ARBA" id="ARBA00022723"/>
    </source>
</evidence>
<dbReference type="GO" id="GO:0005759">
    <property type="term" value="C:mitochondrial matrix"/>
    <property type="evidence" value="ECO:0007669"/>
    <property type="project" value="TreeGrafter"/>
</dbReference>
<dbReference type="KEGG" id="ehx:EMIHUDRAFT_69804"/>
<keyword evidence="6" id="KW-0676">Redox-active center</keyword>
<keyword evidence="5 8" id="KW-0411">Iron-sulfur</keyword>
<dbReference type="PROSITE" id="PS51354">
    <property type="entry name" value="GLUTAREDOXIN_2"/>
    <property type="match status" value="1"/>
</dbReference>
<evidence type="ECO:0000256" key="7">
    <source>
        <dbReference type="PIRNR" id="PIRNR005894"/>
    </source>
</evidence>
<dbReference type="STRING" id="2903.R1G2V0"/>
<dbReference type="HOGENOM" id="CLU_026126_2_1_1"/>
<dbReference type="InterPro" id="IPR004480">
    <property type="entry name" value="Monothiol_GRX-rel"/>
</dbReference>
<accession>A0A0D3IGZ7</accession>
<dbReference type="Gene3D" id="3.40.30.10">
    <property type="entry name" value="Glutaredoxin"/>
    <property type="match status" value="1"/>
</dbReference>
<keyword evidence="11" id="KW-1185">Reference proteome</keyword>
<evidence type="ECO:0000256" key="4">
    <source>
        <dbReference type="ARBA" id="ARBA00023004"/>
    </source>
</evidence>
<dbReference type="Pfam" id="PF00462">
    <property type="entry name" value="Glutaredoxin"/>
    <property type="match status" value="1"/>
</dbReference>
<name>A0A0D3IGZ7_EMIH1</name>